<dbReference type="AlphaFoldDB" id="A0A0C9Z9C6"/>
<protein>
    <submittedName>
        <fullName evidence="1">Uncharacterized protein</fullName>
    </submittedName>
</protein>
<evidence type="ECO:0000313" key="1">
    <source>
        <dbReference type="EMBL" id="KIK34090.1"/>
    </source>
</evidence>
<proteinExistence type="predicted"/>
<dbReference type="InParanoid" id="A0A0C9Z9C6"/>
<dbReference type="HOGENOM" id="CLU_2575458_0_0_1"/>
<reference evidence="2" key="2">
    <citation type="submission" date="2015-01" db="EMBL/GenBank/DDBJ databases">
        <title>Evolutionary Origins and Diversification of the Mycorrhizal Mutualists.</title>
        <authorList>
            <consortium name="DOE Joint Genome Institute"/>
            <consortium name="Mycorrhizal Genomics Consortium"/>
            <person name="Kohler A."/>
            <person name="Kuo A."/>
            <person name="Nagy L.G."/>
            <person name="Floudas D."/>
            <person name="Copeland A."/>
            <person name="Barry K.W."/>
            <person name="Cichocki N."/>
            <person name="Veneault-Fourrey C."/>
            <person name="LaButti K."/>
            <person name="Lindquist E.A."/>
            <person name="Lipzen A."/>
            <person name="Lundell T."/>
            <person name="Morin E."/>
            <person name="Murat C."/>
            <person name="Riley R."/>
            <person name="Ohm R."/>
            <person name="Sun H."/>
            <person name="Tunlid A."/>
            <person name="Henrissat B."/>
            <person name="Grigoriev I.V."/>
            <person name="Hibbett D.S."/>
            <person name="Martin F."/>
        </authorList>
    </citation>
    <scope>NUCLEOTIDE SEQUENCE [LARGE SCALE GENOMIC DNA]</scope>
    <source>
        <strain evidence="2">UH-Slu-Lm8-n1</strain>
    </source>
</reference>
<dbReference type="EMBL" id="KN835810">
    <property type="protein sequence ID" value="KIK34090.1"/>
    <property type="molecule type" value="Genomic_DNA"/>
</dbReference>
<evidence type="ECO:0000313" key="2">
    <source>
        <dbReference type="Proteomes" id="UP000054485"/>
    </source>
</evidence>
<gene>
    <name evidence="1" type="ORF">CY34DRAFT_787670</name>
</gene>
<keyword evidence="2" id="KW-1185">Reference proteome</keyword>
<sequence>MLEDLLYASMIFDHHFCFAIHLPCPFLHFSSYSTYNYSNDRTIGALAEPKIVVGQFASRAFALCFTSFSPGYRGNVYFPPS</sequence>
<name>A0A0C9Z9C6_9AGAM</name>
<dbReference type="Proteomes" id="UP000054485">
    <property type="component" value="Unassembled WGS sequence"/>
</dbReference>
<reference evidence="1 2" key="1">
    <citation type="submission" date="2014-04" db="EMBL/GenBank/DDBJ databases">
        <authorList>
            <consortium name="DOE Joint Genome Institute"/>
            <person name="Kuo A."/>
            <person name="Ruytinx J."/>
            <person name="Rineau F."/>
            <person name="Colpaert J."/>
            <person name="Kohler A."/>
            <person name="Nagy L.G."/>
            <person name="Floudas D."/>
            <person name="Copeland A."/>
            <person name="Barry K.W."/>
            <person name="Cichocki N."/>
            <person name="Veneault-Fourrey C."/>
            <person name="LaButti K."/>
            <person name="Lindquist E.A."/>
            <person name="Lipzen A."/>
            <person name="Lundell T."/>
            <person name="Morin E."/>
            <person name="Murat C."/>
            <person name="Sun H."/>
            <person name="Tunlid A."/>
            <person name="Henrissat B."/>
            <person name="Grigoriev I.V."/>
            <person name="Hibbett D.S."/>
            <person name="Martin F."/>
            <person name="Nordberg H.P."/>
            <person name="Cantor M.N."/>
            <person name="Hua S.X."/>
        </authorList>
    </citation>
    <scope>NUCLEOTIDE SEQUENCE [LARGE SCALE GENOMIC DNA]</scope>
    <source>
        <strain evidence="1 2">UH-Slu-Lm8-n1</strain>
    </source>
</reference>
<accession>A0A0C9Z9C6</accession>
<organism evidence="1 2">
    <name type="scientific">Suillus luteus UH-Slu-Lm8-n1</name>
    <dbReference type="NCBI Taxonomy" id="930992"/>
    <lineage>
        <taxon>Eukaryota</taxon>
        <taxon>Fungi</taxon>
        <taxon>Dikarya</taxon>
        <taxon>Basidiomycota</taxon>
        <taxon>Agaricomycotina</taxon>
        <taxon>Agaricomycetes</taxon>
        <taxon>Agaricomycetidae</taxon>
        <taxon>Boletales</taxon>
        <taxon>Suillineae</taxon>
        <taxon>Suillaceae</taxon>
        <taxon>Suillus</taxon>
    </lineage>
</organism>